<evidence type="ECO:0000313" key="2">
    <source>
        <dbReference type="Proteomes" id="UP000768646"/>
    </source>
</evidence>
<dbReference type="Proteomes" id="UP000768646">
    <property type="component" value="Unassembled WGS sequence"/>
</dbReference>
<dbReference type="EMBL" id="JABTEG010000001">
    <property type="protein sequence ID" value="KAG4306096.1"/>
    <property type="molecule type" value="Genomic_DNA"/>
</dbReference>
<reference evidence="1 2" key="1">
    <citation type="journal article" date="2021" name="Commun. Biol.">
        <title>Genomic insights into the host specific adaptation of the Pneumocystis genus.</title>
        <authorList>
            <person name="Cisse O.H."/>
            <person name="Ma L."/>
            <person name="Dekker J.P."/>
            <person name="Khil P.P."/>
            <person name="Youn J.-H."/>
            <person name="Brenchley J.M."/>
            <person name="Blair R."/>
            <person name="Pahar B."/>
            <person name="Chabe M."/>
            <person name="Van Rompay K.K.A."/>
            <person name="Keesler R."/>
            <person name="Sukura A."/>
            <person name="Hirsch V."/>
            <person name="Kutty G."/>
            <person name="Liu Y."/>
            <person name="Peng L."/>
            <person name="Chen J."/>
            <person name="Song J."/>
            <person name="Weissenbacher-Lang C."/>
            <person name="Xu J."/>
            <person name="Upham N.S."/>
            <person name="Stajich J.E."/>
            <person name="Cuomo C.A."/>
            <person name="Cushion M.T."/>
            <person name="Kovacs J.A."/>
        </authorList>
    </citation>
    <scope>NUCLEOTIDE SEQUENCE [LARGE SCALE GENOMIC DNA]</scope>
    <source>
        <strain evidence="1 2">RABM</strain>
    </source>
</reference>
<protein>
    <submittedName>
        <fullName evidence="1">Uncharacterized protein</fullName>
    </submittedName>
</protein>
<evidence type="ECO:0000313" key="1">
    <source>
        <dbReference type="EMBL" id="KAG4306096.1"/>
    </source>
</evidence>
<keyword evidence="2" id="KW-1185">Reference proteome</keyword>
<name>A0ACB7CEK6_9ASCO</name>
<accession>A0ACB7CEK6</accession>
<organism evidence="1 2">
    <name type="scientific">Pneumocystis oryctolagi</name>
    <dbReference type="NCBI Taxonomy" id="42067"/>
    <lineage>
        <taxon>Eukaryota</taxon>
        <taxon>Fungi</taxon>
        <taxon>Dikarya</taxon>
        <taxon>Ascomycota</taxon>
        <taxon>Taphrinomycotina</taxon>
        <taxon>Pneumocystomycetes</taxon>
        <taxon>Pneumocystaceae</taxon>
        <taxon>Pneumocystis</taxon>
    </lineage>
</organism>
<comment type="caution">
    <text evidence="1">The sequence shown here is derived from an EMBL/GenBank/DDBJ whole genome shotgun (WGS) entry which is preliminary data.</text>
</comment>
<proteinExistence type="predicted"/>
<sequence>MEMHMGEDDNNTVTHCRQFSADFPTYAVDWTGSMYGYVLVGSFAEDGSNKIEVLKMQPMQPIRCATAARLNCPATQVQWAPHKISGLGENASFNIFASTGSVFQLWRIEDGVISTLAVLKQDNTSVPNYMDDSIAPTTAMDWNTIRREIVVTGSVDTTCVVWDIERQIAQAQLIAHDKEVFDVEFLAQSAYVFVSGGAEGSLRMFDLRSLEHSTILYETSSDGCLPLLRVSANTQDQHLVATFHLDSNTVHLIDIRFPGTPVLNLSGHEGNINCVKWAPGSRHICATGGDDGQVLIWNTATNDTLFDPKISLHGCMKNSICKQLNESAFFWNASAEINNLCWSDDAEWIGVCWGTNFQALKV</sequence>
<gene>
    <name evidence="1" type="ORF">PORY_000084</name>
</gene>